<evidence type="ECO:0000313" key="1">
    <source>
        <dbReference type="EMBL" id="TGZ79415.1"/>
    </source>
</evidence>
<keyword evidence="2" id="KW-1185">Reference proteome</keyword>
<protein>
    <submittedName>
        <fullName evidence="1">Uncharacterized protein</fullName>
    </submittedName>
</protein>
<dbReference type="InParanoid" id="A0A4S2MQQ1"/>
<accession>A0A4S2MQQ1</accession>
<organism evidence="1 2">
    <name type="scientific">Ascodesmis nigricans</name>
    <dbReference type="NCBI Taxonomy" id="341454"/>
    <lineage>
        <taxon>Eukaryota</taxon>
        <taxon>Fungi</taxon>
        <taxon>Dikarya</taxon>
        <taxon>Ascomycota</taxon>
        <taxon>Pezizomycotina</taxon>
        <taxon>Pezizomycetes</taxon>
        <taxon>Pezizales</taxon>
        <taxon>Ascodesmidaceae</taxon>
        <taxon>Ascodesmis</taxon>
    </lineage>
</organism>
<dbReference type="AlphaFoldDB" id="A0A4S2MQQ1"/>
<gene>
    <name evidence="1" type="ORF">EX30DRAFT_373163</name>
</gene>
<proteinExistence type="predicted"/>
<sequence>MSPDASPDALQTALHRLSALATSRISLTAHTLSPTLPPATVRHLTSLTSLATLFTHHATSRVVLASYLLPDSLTIYFTSSTPLSQQARAAINNVPIVAAAEEWTREQKIDILSLGVKGLKDTAKKVIDGFATYRKLAPREARVKLVELVGERKVREHAELAVAEYLFQRGAGRVDLGVPEKRGVCFACEMWFKAVMERWEVLRVRCWEQSGVCEVDWRMPRWRVEGEGGMEVEERVRELLEEYVGLAERMLGVEDEEDEGDGEEE</sequence>
<evidence type="ECO:0000313" key="2">
    <source>
        <dbReference type="Proteomes" id="UP000298138"/>
    </source>
</evidence>
<dbReference type="EMBL" id="ML220132">
    <property type="protein sequence ID" value="TGZ79415.1"/>
    <property type="molecule type" value="Genomic_DNA"/>
</dbReference>
<name>A0A4S2MQQ1_9PEZI</name>
<reference evidence="1 2" key="1">
    <citation type="submission" date="2019-04" db="EMBL/GenBank/DDBJ databases">
        <title>Comparative genomics and transcriptomics to analyze fruiting body development in filamentous ascomycetes.</title>
        <authorList>
            <consortium name="DOE Joint Genome Institute"/>
            <person name="Lutkenhaus R."/>
            <person name="Traeger S."/>
            <person name="Breuer J."/>
            <person name="Kuo A."/>
            <person name="Lipzen A."/>
            <person name="Pangilinan J."/>
            <person name="Dilworth D."/>
            <person name="Sandor L."/>
            <person name="Poggeler S."/>
            <person name="Barry K."/>
            <person name="Grigoriev I.V."/>
            <person name="Nowrousian M."/>
        </authorList>
    </citation>
    <scope>NUCLEOTIDE SEQUENCE [LARGE SCALE GENOMIC DNA]</scope>
    <source>
        <strain evidence="1 2">CBS 389.68</strain>
    </source>
</reference>
<dbReference type="Proteomes" id="UP000298138">
    <property type="component" value="Unassembled WGS sequence"/>
</dbReference>